<proteinExistence type="predicted"/>
<evidence type="ECO:0000313" key="3">
    <source>
        <dbReference type="Proteomes" id="UP000527355"/>
    </source>
</evidence>
<feature type="region of interest" description="Disordered" evidence="1">
    <location>
        <begin position="1"/>
        <end position="30"/>
    </location>
</feature>
<dbReference type="EMBL" id="JABWUV010000011">
    <property type="protein sequence ID" value="KAF6319760.1"/>
    <property type="molecule type" value="Genomic_DNA"/>
</dbReference>
<evidence type="ECO:0000313" key="2">
    <source>
        <dbReference type="EMBL" id="KAF6319760.1"/>
    </source>
</evidence>
<protein>
    <submittedName>
        <fullName evidence="2">Uncharacterized protein</fullName>
    </submittedName>
</protein>
<name>A0A7J7V3M6_MYOMY</name>
<keyword evidence="3" id="KW-1185">Reference proteome</keyword>
<dbReference type="Proteomes" id="UP000527355">
    <property type="component" value="Unassembled WGS sequence"/>
</dbReference>
<feature type="compositionally biased region" description="Polar residues" evidence="1">
    <location>
        <begin position="1"/>
        <end position="17"/>
    </location>
</feature>
<dbReference type="AlphaFoldDB" id="A0A7J7V3M6"/>
<gene>
    <name evidence="2" type="ORF">mMyoMyo1_008497</name>
</gene>
<organism evidence="2 3">
    <name type="scientific">Myotis myotis</name>
    <name type="common">Greater mouse-eared bat</name>
    <name type="synonym">Vespertilio myotis</name>
    <dbReference type="NCBI Taxonomy" id="51298"/>
    <lineage>
        <taxon>Eukaryota</taxon>
        <taxon>Metazoa</taxon>
        <taxon>Chordata</taxon>
        <taxon>Craniata</taxon>
        <taxon>Vertebrata</taxon>
        <taxon>Euteleostomi</taxon>
        <taxon>Mammalia</taxon>
        <taxon>Eutheria</taxon>
        <taxon>Laurasiatheria</taxon>
        <taxon>Chiroptera</taxon>
        <taxon>Yangochiroptera</taxon>
        <taxon>Vespertilionidae</taxon>
        <taxon>Myotis</taxon>
    </lineage>
</organism>
<comment type="caution">
    <text evidence="2">The sequence shown here is derived from an EMBL/GenBank/DDBJ whole genome shotgun (WGS) entry which is preliminary data.</text>
</comment>
<sequence>MGGGEANSSPTSHSDLTSGRGWRPVLAPSRKNRSHVQAAILASTCLVRGGDQCLSNTGTCHTFLHRGIRTGPGHSPSYLSRSWRPKQVTVFSDRSISLPLIQAPVLLWRWGCGRGGETGLFFVKNEDLHNLLSADPVTCSQHLTNIWSCLLSPLLPKRQMLRGDTLGRAVATGRLRVLGGGGDKLCPPPWHSVHHCLSLPCLRPSLDFKRPLLLRGGKDK</sequence>
<accession>A0A7J7V3M6</accession>
<evidence type="ECO:0000256" key="1">
    <source>
        <dbReference type="SAM" id="MobiDB-lite"/>
    </source>
</evidence>
<reference evidence="2 3" key="1">
    <citation type="journal article" date="2020" name="Nature">
        <title>Six reference-quality genomes reveal evolution of bat adaptations.</title>
        <authorList>
            <person name="Jebb D."/>
            <person name="Huang Z."/>
            <person name="Pippel M."/>
            <person name="Hughes G.M."/>
            <person name="Lavrichenko K."/>
            <person name="Devanna P."/>
            <person name="Winkler S."/>
            <person name="Jermiin L.S."/>
            <person name="Skirmuntt E.C."/>
            <person name="Katzourakis A."/>
            <person name="Burkitt-Gray L."/>
            <person name="Ray D.A."/>
            <person name="Sullivan K.A.M."/>
            <person name="Roscito J.G."/>
            <person name="Kirilenko B.M."/>
            <person name="Davalos L.M."/>
            <person name="Corthals A.P."/>
            <person name="Power M.L."/>
            <person name="Jones G."/>
            <person name="Ransome R.D."/>
            <person name="Dechmann D.K.N."/>
            <person name="Locatelli A.G."/>
            <person name="Puechmaille S.J."/>
            <person name="Fedrigo O."/>
            <person name="Jarvis E.D."/>
            <person name="Hiller M."/>
            <person name="Vernes S.C."/>
            <person name="Myers E.W."/>
            <person name="Teeling E.C."/>
        </authorList>
    </citation>
    <scope>NUCLEOTIDE SEQUENCE [LARGE SCALE GENOMIC DNA]</scope>
    <source>
        <strain evidence="2">MMyoMyo1</strain>
        <tissue evidence="2">Flight muscle</tissue>
    </source>
</reference>